<sequence length="248" mass="26971">MAGHSQFKNIMHRKGRQDAQKSKLFGKLAREITVAAKLGTPDPAMNPRLRAAVIAARQENMPKDNIERAIKKALGSDGENYDEIRYEGYGPGGVAVIVEALTDNRNRAASDIRSFFTKSGGNLGETGSVSFMFDRTGIIEYDRSVADDDAVLDAAIEAGADDVVSGEGGHEIYASTESYRDVAKALEARFGEPRKAALIWKPQNTVAVDDETGEKLLKLMDLLNEHDDVQNVYANFEVSDALMAKMGG</sequence>
<evidence type="ECO:0000313" key="11">
    <source>
        <dbReference type="Proteomes" id="UP000051936"/>
    </source>
</evidence>
<comment type="similarity">
    <text evidence="1 6">Belongs to the TACO1 family.</text>
</comment>
<dbReference type="Pfam" id="PF20772">
    <property type="entry name" value="TACO1_YebC_N"/>
    <property type="match status" value="1"/>
</dbReference>
<protein>
    <recommendedName>
        <fullName evidence="6">Probable transcriptional regulatory protein AOQ71_40650</fullName>
    </recommendedName>
</protein>
<dbReference type="AlphaFoldDB" id="A0A0R3CZZ3"/>
<dbReference type="FunFam" id="1.10.10.200:FF:000002">
    <property type="entry name" value="Probable transcriptional regulatory protein CLM62_37755"/>
    <property type="match status" value="1"/>
</dbReference>
<evidence type="ECO:0000256" key="7">
    <source>
        <dbReference type="SAM" id="MobiDB-lite"/>
    </source>
</evidence>
<keyword evidence="5 6" id="KW-0804">Transcription</keyword>
<dbReference type="InterPro" id="IPR049083">
    <property type="entry name" value="TACO1_YebC_N"/>
</dbReference>
<evidence type="ECO:0000256" key="3">
    <source>
        <dbReference type="ARBA" id="ARBA00023015"/>
    </source>
</evidence>
<proteinExistence type="inferred from homology"/>
<dbReference type="GO" id="GO:0006355">
    <property type="term" value="P:regulation of DNA-templated transcription"/>
    <property type="evidence" value="ECO:0007669"/>
    <property type="project" value="UniProtKB-UniRule"/>
</dbReference>
<evidence type="ECO:0000259" key="8">
    <source>
        <dbReference type="Pfam" id="PF01709"/>
    </source>
</evidence>
<dbReference type="HAMAP" id="MF_00693">
    <property type="entry name" value="Transcrip_reg_TACO1"/>
    <property type="match status" value="1"/>
</dbReference>
<dbReference type="Proteomes" id="UP000051936">
    <property type="component" value="Unassembled WGS sequence"/>
</dbReference>
<dbReference type="OrthoDB" id="9781053at2"/>
<evidence type="ECO:0000259" key="9">
    <source>
        <dbReference type="Pfam" id="PF20772"/>
    </source>
</evidence>
<comment type="subcellular location">
    <subcellularLocation>
        <location evidence="6">Cytoplasm</location>
    </subcellularLocation>
</comment>
<dbReference type="InterPro" id="IPR017856">
    <property type="entry name" value="Integrase-like_N"/>
</dbReference>
<dbReference type="InterPro" id="IPR026564">
    <property type="entry name" value="Transcrip_reg_TACO1-like_dom3"/>
</dbReference>
<dbReference type="STRING" id="989370.AOQ71_40650"/>
<dbReference type="NCBIfam" id="NF009044">
    <property type="entry name" value="PRK12378.1"/>
    <property type="match status" value="1"/>
</dbReference>
<name>A0A0R3CZZ3_9BRAD</name>
<dbReference type="NCBIfam" id="NF001030">
    <property type="entry name" value="PRK00110.1"/>
    <property type="match status" value="1"/>
</dbReference>
<evidence type="ECO:0000256" key="6">
    <source>
        <dbReference type="HAMAP-Rule" id="MF_00693"/>
    </source>
</evidence>
<keyword evidence="11" id="KW-1185">Reference proteome</keyword>
<dbReference type="NCBIfam" id="TIGR01033">
    <property type="entry name" value="YebC/PmpR family DNA-binding transcriptional regulator"/>
    <property type="match status" value="1"/>
</dbReference>
<organism evidence="10 11">
    <name type="scientific">Bradyrhizobium manausense</name>
    <dbReference type="NCBI Taxonomy" id="989370"/>
    <lineage>
        <taxon>Bacteria</taxon>
        <taxon>Pseudomonadati</taxon>
        <taxon>Pseudomonadota</taxon>
        <taxon>Alphaproteobacteria</taxon>
        <taxon>Hyphomicrobiales</taxon>
        <taxon>Nitrobacteraceae</taxon>
        <taxon>Bradyrhizobium</taxon>
    </lineage>
</organism>
<evidence type="ECO:0000256" key="5">
    <source>
        <dbReference type="ARBA" id="ARBA00023163"/>
    </source>
</evidence>
<dbReference type="GO" id="GO:0003677">
    <property type="term" value="F:DNA binding"/>
    <property type="evidence" value="ECO:0007669"/>
    <property type="project" value="UniProtKB-UniRule"/>
</dbReference>
<dbReference type="PANTHER" id="PTHR12532:SF6">
    <property type="entry name" value="TRANSCRIPTIONAL REGULATORY PROTEIN YEBC-RELATED"/>
    <property type="match status" value="1"/>
</dbReference>
<dbReference type="SUPFAM" id="SSF75625">
    <property type="entry name" value="YebC-like"/>
    <property type="match status" value="1"/>
</dbReference>
<dbReference type="Pfam" id="PF01709">
    <property type="entry name" value="Transcrip_reg"/>
    <property type="match status" value="1"/>
</dbReference>
<dbReference type="InterPro" id="IPR029072">
    <property type="entry name" value="YebC-like"/>
</dbReference>
<evidence type="ECO:0000256" key="1">
    <source>
        <dbReference type="ARBA" id="ARBA00008724"/>
    </source>
</evidence>
<dbReference type="InterPro" id="IPR002876">
    <property type="entry name" value="Transcrip_reg_TACO1-like"/>
</dbReference>
<keyword evidence="4 6" id="KW-0238">DNA-binding</keyword>
<keyword evidence="3 6" id="KW-0805">Transcription regulation</keyword>
<evidence type="ECO:0000256" key="4">
    <source>
        <dbReference type="ARBA" id="ARBA00023125"/>
    </source>
</evidence>
<dbReference type="RefSeq" id="WP_057759280.1">
    <property type="nucleotide sequence ID" value="NZ_LJYG01000116.1"/>
</dbReference>
<reference evidence="10 11" key="1">
    <citation type="submission" date="2015-09" db="EMBL/GenBank/DDBJ databases">
        <title>Draft Genome Sequence of Bradyrhizobium manausense Strain BR 3351T, a Novel Symbiotic Nitrogen-Fixing Alphaproteobacterium Isolated from Brazilian Amazon Rain Forest.</title>
        <authorList>
            <person name="De Araujo J.L."/>
            <person name="Zilli J.E."/>
        </authorList>
    </citation>
    <scope>NUCLEOTIDE SEQUENCE [LARGE SCALE GENOMIC DNA]</scope>
    <source>
        <strain evidence="10 11">BR3351</strain>
    </source>
</reference>
<feature type="domain" description="TACO1/YebC-like N-terminal" evidence="9">
    <location>
        <begin position="5"/>
        <end position="75"/>
    </location>
</feature>
<accession>A0A0R3CZZ3</accession>
<dbReference type="GO" id="GO:0005829">
    <property type="term" value="C:cytosol"/>
    <property type="evidence" value="ECO:0007669"/>
    <property type="project" value="TreeGrafter"/>
</dbReference>
<evidence type="ECO:0000256" key="2">
    <source>
        <dbReference type="ARBA" id="ARBA00022490"/>
    </source>
</evidence>
<keyword evidence="2 6" id="KW-0963">Cytoplasm</keyword>
<feature type="domain" description="TACO1/YebC-like second and third" evidence="8">
    <location>
        <begin position="81"/>
        <end position="236"/>
    </location>
</feature>
<gene>
    <name evidence="10" type="ORF">AOQ71_40650</name>
</gene>
<feature type="region of interest" description="Disordered" evidence="7">
    <location>
        <begin position="1"/>
        <end position="21"/>
    </location>
</feature>
<comment type="caution">
    <text evidence="10">The sequence shown here is derived from an EMBL/GenBank/DDBJ whole genome shotgun (WGS) entry which is preliminary data.</text>
</comment>
<dbReference type="PANTHER" id="PTHR12532">
    <property type="entry name" value="TRANSLATIONAL ACTIVATOR OF CYTOCHROME C OXIDASE 1"/>
    <property type="match status" value="1"/>
</dbReference>
<dbReference type="Gene3D" id="3.30.70.980">
    <property type="match status" value="2"/>
</dbReference>
<dbReference type="Gene3D" id="1.10.10.200">
    <property type="match status" value="1"/>
</dbReference>
<evidence type="ECO:0000313" key="10">
    <source>
        <dbReference type="EMBL" id="KRQ00063.1"/>
    </source>
</evidence>
<dbReference type="InterPro" id="IPR048300">
    <property type="entry name" value="TACO1_YebC-like_2nd/3rd_dom"/>
</dbReference>
<dbReference type="EMBL" id="LJYG01000116">
    <property type="protein sequence ID" value="KRQ00063.1"/>
    <property type="molecule type" value="Genomic_DNA"/>
</dbReference>